<accession>A0A2N9AWV1</accession>
<name>A0A2N9AWV1_METEX</name>
<gene>
    <name evidence="1" type="ORF">TK0001_5184</name>
</gene>
<proteinExistence type="predicted"/>
<sequence>MKARSKQAVCQSFSINVRKFFFRNSVQQNLTKGIVLVV</sequence>
<organism evidence="1 2">
    <name type="scientific">Methylorubrum extorquens</name>
    <name type="common">Methylobacterium dichloromethanicum</name>
    <name type="synonym">Methylobacterium extorquens</name>
    <dbReference type="NCBI Taxonomy" id="408"/>
    <lineage>
        <taxon>Bacteria</taxon>
        <taxon>Pseudomonadati</taxon>
        <taxon>Pseudomonadota</taxon>
        <taxon>Alphaproteobacteria</taxon>
        <taxon>Hyphomicrobiales</taxon>
        <taxon>Methylobacteriaceae</taxon>
        <taxon>Methylorubrum</taxon>
    </lineage>
</organism>
<evidence type="ECO:0000313" key="1">
    <source>
        <dbReference type="EMBL" id="SOR31760.1"/>
    </source>
</evidence>
<dbReference type="EMBL" id="LT962688">
    <property type="protein sequence ID" value="SOR31760.1"/>
    <property type="molecule type" value="Genomic_DNA"/>
</dbReference>
<reference evidence="2" key="1">
    <citation type="submission" date="2017-10" db="EMBL/GenBank/DDBJ databases">
        <authorList>
            <person name="Regsiter A."/>
            <person name="William W."/>
        </authorList>
    </citation>
    <scope>NUCLEOTIDE SEQUENCE [LARGE SCALE GENOMIC DNA]</scope>
</reference>
<dbReference type="Proteomes" id="UP000233769">
    <property type="component" value="Chromosome tk0001"/>
</dbReference>
<evidence type="ECO:0000313" key="2">
    <source>
        <dbReference type="Proteomes" id="UP000233769"/>
    </source>
</evidence>
<dbReference type="AlphaFoldDB" id="A0A2N9AWV1"/>
<protein>
    <submittedName>
        <fullName evidence="1">Uncharacterized protein</fullName>
    </submittedName>
</protein>